<name>A0A3T0JR99_PSESX</name>
<dbReference type="EMBL" id="CP024646">
    <property type="protein sequence ID" value="AZV25902.1"/>
    <property type="molecule type" value="Genomic_DNA"/>
</dbReference>
<organism evidence="1 2">
    <name type="scientific">Pseudomonas syringae</name>
    <dbReference type="NCBI Taxonomy" id="317"/>
    <lineage>
        <taxon>Bacteria</taxon>
        <taxon>Pseudomonadati</taxon>
        <taxon>Pseudomonadota</taxon>
        <taxon>Gammaproteobacteria</taxon>
        <taxon>Pseudomonadales</taxon>
        <taxon>Pseudomonadaceae</taxon>
        <taxon>Pseudomonas</taxon>
    </lineage>
</organism>
<reference evidence="1 2" key="1">
    <citation type="submission" date="2017-11" db="EMBL/GenBank/DDBJ databases">
        <title>Effect of PGPRs.</title>
        <authorList>
            <person name="Oliva R."/>
            <person name="Nong J."/>
            <person name="Roman V."/>
        </authorList>
    </citation>
    <scope>NUCLEOTIDE SEQUENCE [LARGE SCALE GENOMIC DNA]</scope>
    <source>
        <strain evidence="1">Inb918</strain>
    </source>
</reference>
<dbReference type="Proteomes" id="UP000282760">
    <property type="component" value="Chromosome"/>
</dbReference>
<sequence>MPTKSLLLFPDLDQPVTQASLRPLRISGAVTPVVDADSGINIAVVEESASGVLCVIMAYLGMLEGDKNVVYWDDFPEFTRMVEPGEKDNHLFFYLPDKLFTPGLHKCFYELTRFGETAPDDSSMVSLFFVKLTRPGGRDREPHLPDGHSELHIPQLPREIIDQEKIDAEWAKKGVPLTVPTYPEIEVLDTILMRWGSHTLLPHLVTQDQAEGKDPIVIVARQEDILAGGDSPALEVKYDLYDKVWNWSSRHSKRTRIAVDAGAWSLAAPIIKQSVNGIITIINLNGEDVTVQVNIQDSDFAQQDLVTMTWIGTPPSGKPLIHSETKPVENIPSVMEFKVPYAQVRAIAMGRADASYVLTRADGSPPLSSKREFADVVGDVLMPDAPTIVELLGDILESDRPFATVLIEYLNIANGDLVAGHWIGEKSNGQAYVHEFTHTVSDNEAKAGFFTVYVKGEHIGVLDKGKLDLSYTVSNDKPELYGVSDSEHLRVKVQAVTATLARPEVEEADGDVLDPSKVFDVAHISIENPPTQKDDIVTWNWQATHPLGSISDWVPITTLSAGKPLRFRVPANFVTISIGQYVKVRYSLKHATTGLYSYSAALNLLIGSLIAPTITNAQDSKGTVIPDGNTTVDTP</sequence>
<dbReference type="AlphaFoldDB" id="A0A3T0JR99"/>
<protein>
    <submittedName>
        <fullName evidence="1">Uncharacterized protein</fullName>
    </submittedName>
</protein>
<accession>A0A3T0JR99</accession>
<evidence type="ECO:0000313" key="1">
    <source>
        <dbReference type="EMBL" id="AZV25902.1"/>
    </source>
</evidence>
<proteinExistence type="predicted"/>
<gene>
    <name evidence="1" type="ORF">CT157_07755</name>
</gene>
<evidence type="ECO:0000313" key="2">
    <source>
        <dbReference type="Proteomes" id="UP000282760"/>
    </source>
</evidence>